<proteinExistence type="predicted"/>
<sequence>MKAFLLPAAAACVMLGGCVAVPVSDPGVHVSGSARVYSHPAERYPRHVHPNYPRGRGYDRDGDGVPNRHDRRPNNPHRY</sequence>
<gene>
    <name evidence="3" type="ORF">RY831_23110</name>
</gene>
<organism evidence="3 4">
    <name type="scientific">Noviherbaspirillum album</name>
    <dbReference type="NCBI Taxonomy" id="3080276"/>
    <lineage>
        <taxon>Bacteria</taxon>
        <taxon>Pseudomonadati</taxon>
        <taxon>Pseudomonadota</taxon>
        <taxon>Betaproteobacteria</taxon>
        <taxon>Burkholderiales</taxon>
        <taxon>Oxalobacteraceae</taxon>
        <taxon>Noviherbaspirillum</taxon>
    </lineage>
</organism>
<evidence type="ECO:0000256" key="1">
    <source>
        <dbReference type="SAM" id="MobiDB-lite"/>
    </source>
</evidence>
<feature type="compositionally biased region" description="Basic and acidic residues" evidence="1">
    <location>
        <begin position="56"/>
        <end position="68"/>
    </location>
</feature>
<keyword evidence="4" id="KW-1185">Reference proteome</keyword>
<reference evidence="3 4" key="1">
    <citation type="submission" date="2023-10" db="EMBL/GenBank/DDBJ databases">
        <title>Noviherbaspirillum sp. CPCC 100848 genome assembly.</title>
        <authorList>
            <person name="Li X.Y."/>
            <person name="Fang X.M."/>
        </authorList>
    </citation>
    <scope>NUCLEOTIDE SEQUENCE [LARGE SCALE GENOMIC DNA]</scope>
    <source>
        <strain evidence="3 4">CPCC 100848</strain>
    </source>
</reference>
<evidence type="ECO:0000313" key="3">
    <source>
        <dbReference type="EMBL" id="MEC4722062.1"/>
    </source>
</evidence>
<dbReference type="PROSITE" id="PS51257">
    <property type="entry name" value="PROKAR_LIPOPROTEIN"/>
    <property type="match status" value="1"/>
</dbReference>
<feature type="chain" id="PRO_5047023765" description="Lipoprotein" evidence="2">
    <location>
        <begin position="21"/>
        <end position="79"/>
    </location>
</feature>
<feature type="region of interest" description="Disordered" evidence="1">
    <location>
        <begin position="41"/>
        <end position="79"/>
    </location>
</feature>
<name>A0ABU6JEG9_9BURK</name>
<dbReference type="Proteomes" id="UP001352263">
    <property type="component" value="Unassembled WGS sequence"/>
</dbReference>
<evidence type="ECO:0000313" key="4">
    <source>
        <dbReference type="Proteomes" id="UP001352263"/>
    </source>
</evidence>
<comment type="caution">
    <text evidence="3">The sequence shown here is derived from an EMBL/GenBank/DDBJ whole genome shotgun (WGS) entry which is preliminary data.</text>
</comment>
<feature type="signal peptide" evidence="2">
    <location>
        <begin position="1"/>
        <end position="20"/>
    </location>
</feature>
<feature type="compositionally biased region" description="Basic residues" evidence="1">
    <location>
        <begin position="69"/>
        <end position="79"/>
    </location>
</feature>
<protein>
    <recommendedName>
        <fullName evidence="5">Lipoprotein</fullName>
    </recommendedName>
</protein>
<dbReference type="RefSeq" id="WP_326508742.1">
    <property type="nucleotide sequence ID" value="NZ_JAWIIV010000025.1"/>
</dbReference>
<keyword evidence="2" id="KW-0732">Signal</keyword>
<accession>A0ABU6JEG9</accession>
<evidence type="ECO:0008006" key="5">
    <source>
        <dbReference type="Google" id="ProtNLM"/>
    </source>
</evidence>
<dbReference type="EMBL" id="JAWIIV010000025">
    <property type="protein sequence ID" value="MEC4722062.1"/>
    <property type="molecule type" value="Genomic_DNA"/>
</dbReference>
<evidence type="ECO:0000256" key="2">
    <source>
        <dbReference type="SAM" id="SignalP"/>
    </source>
</evidence>